<sequence>MKNSFLILFILVICLSCGQDPVPKPNAHLRLEFPEATYQDLDLQLPFTLERNQIATNVDTKQIQGPTESYGVTLQYPSLKGSIYLTYKSIDNKEENLIAFLRDAQKFTQEHTKKADEIVEQLYENNERRVYGMIYEVGGNAASQSQFYVTDSINHFLTGSLYFYAKPNYDSIYPAAKYLEKDIKHIMETVTWK</sequence>
<dbReference type="Pfam" id="PF25593">
    <property type="entry name" value="GldD_lipo"/>
    <property type="match status" value="1"/>
</dbReference>
<dbReference type="Proteomes" id="UP000245430">
    <property type="component" value="Unassembled WGS sequence"/>
</dbReference>
<dbReference type="AlphaFoldDB" id="A0A316E7H6"/>
<name>A0A316E7H6_9FLAO</name>
<proteinExistence type="predicted"/>
<reference evidence="1 2" key="1">
    <citation type="submission" date="2018-05" db="EMBL/GenBank/DDBJ databases">
        <title>Genomic Encyclopedia of Archaeal and Bacterial Type Strains, Phase II (KMG-II): from individual species to whole genera.</title>
        <authorList>
            <person name="Goeker M."/>
        </authorList>
    </citation>
    <scope>NUCLEOTIDE SEQUENCE [LARGE SCALE GENOMIC DNA]</scope>
    <source>
        <strain evidence="1 2">DSM 22637</strain>
    </source>
</reference>
<keyword evidence="1" id="KW-0449">Lipoprotein</keyword>
<protein>
    <submittedName>
        <fullName evidence="1">Gliding motility-associated lipoprotein GldD</fullName>
    </submittedName>
</protein>
<evidence type="ECO:0000313" key="1">
    <source>
        <dbReference type="EMBL" id="PWK18920.1"/>
    </source>
</evidence>
<dbReference type="NCBIfam" id="TIGR03512">
    <property type="entry name" value="GldD_lipo"/>
    <property type="match status" value="1"/>
</dbReference>
<organism evidence="1 2">
    <name type="scientific">Xanthomarina spongicola</name>
    <dbReference type="NCBI Taxonomy" id="570520"/>
    <lineage>
        <taxon>Bacteria</taxon>
        <taxon>Pseudomonadati</taxon>
        <taxon>Bacteroidota</taxon>
        <taxon>Flavobacteriia</taxon>
        <taxon>Flavobacteriales</taxon>
        <taxon>Flavobacteriaceae</taxon>
        <taxon>Xanthomarina</taxon>
    </lineage>
</organism>
<gene>
    <name evidence="1" type="ORF">LX78_01394</name>
</gene>
<dbReference type="EMBL" id="QGGP01000003">
    <property type="protein sequence ID" value="PWK18920.1"/>
    <property type="molecule type" value="Genomic_DNA"/>
</dbReference>
<comment type="caution">
    <text evidence="1">The sequence shown here is derived from an EMBL/GenBank/DDBJ whole genome shotgun (WGS) entry which is preliminary data.</text>
</comment>
<dbReference type="InterPro" id="IPR019850">
    <property type="entry name" value="GldD-like"/>
</dbReference>
<dbReference type="RefSeq" id="WP_109681934.1">
    <property type="nucleotide sequence ID" value="NZ_QGGP01000003.1"/>
</dbReference>
<evidence type="ECO:0000313" key="2">
    <source>
        <dbReference type="Proteomes" id="UP000245430"/>
    </source>
</evidence>
<keyword evidence="2" id="KW-1185">Reference proteome</keyword>
<accession>A0A316E7H6</accession>
<dbReference type="OrthoDB" id="679501at2"/>